<dbReference type="OrthoDB" id="145213at2"/>
<keyword evidence="2" id="KW-1185">Reference proteome</keyword>
<protein>
    <submittedName>
        <fullName evidence="1">Putative surface layer protein</fullName>
    </submittedName>
</protein>
<dbReference type="SUPFAM" id="SSF50969">
    <property type="entry name" value="YVTN repeat-like/Quinoprotein amine dehydrogenase"/>
    <property type="match status" value="1"/>
</dbReference>
<dbReference type="HOGENOM" id="CLU_865568_0_0_6"/>
<dbReference type="InterPro" id="IPR051200">
    <property type="entry name" value="Host-pathogen_enzymatic-act"/>
</dbReference>
<evidence type="ECO:0000313" key="2">
    <source>
        <dbReference type="Proteomes" id="UP000019028"/>
    </source>
</evidence>
<dbReference type="AlphaFoldDB" id="W0I1X5"/>
<sequence length="320" mass="34140">MTTLANAYGLIAVDKQGSNVLFLDADSYVVQQRLNGFPPRPHELVIAAAKGKAYVPLYGDGVHGDNPHPGHKIAVIDLARRTLRGFIDISPLQSPHTGRIGDDGRLYLCCENSRAIVVIDTDDDRVVERIATPSANTHRLTITPSGKKLFTENEEDASITVVDIAVSPGRVLDTIAMPGPIGGIAASPRHPYVVATAADRPALYIVDSDSHQLRGTLALNDHHHNAQVVRFNHDGSLLAVVGDGEPVVTLLDGELTPLASLRVGNKPMDGCFSPDNALLLIANEDDGTLSAIDLHLLQVIATPRVGEGCEVLGYFPLTDA</sequence>
<dbReference type="Gene3D" id="2.130.10.10">
    <property type="entry name" value="YVTN repeat-like/Quinoprotein amine dehydrogenase"/>
    <property type="match status" value="2"/>
</dbReference>
<organism evidence="1 2">
    <name type="scientific">Sodalis praecaptivus</name>
    <dbReference type="NCBI Taxonomy" id="1239307"/>
    <lineage>
        <taxon>Bacteria</taxon>
        <taxon>Pseudomonadati</taxon>
        <taxon>Pseudomonadota</taxon>
        <taxon>Gammaproteobacteria</taxon>
        <taxon>Enterobacterales</taxon>
        <taxon>Bruguierivoracaceae</taxon>
        <taxon>Sodalis</taxon>
    </lineage>
</organism>
<dbReference type="InterPro" id="IPR015943">
    <property type="entry name" value="WD40/YVTN_repeat-like_dom_sf"/>
</dbReference>
<accession>W0I1X5</accession>
<evidence type="ECO:0000313" key="1">
    <source>
        <dbReference type="EMBL" id="AHF78792.1"/>
    </source>
</evidence>
<gene>
    <name evidence="1" type="ORF">Sant_3820</name>
</gene>
<dbReference type="EMBL" id="CP006569">
    <property type="protein sequence ID" value="AHF78792.1"/>
    <property type="molecule type" value="Genomic_DNA"/>
</dbReference>
<dbReference type="PANTHER" id="PTHR47197">
    <property type="entry name" value="PROTEIN NIRF"/>
    <property type="match status" value="1"/>
</dbReference>
<dbReference type="PATRIC" id="fig|1239307.3.peg.4227"/>
<dbReference type="KEGG" id="sod:Sant_3820"/>
<dbReference type="InterPro" id="IPR011044">
    <property type="entry name" value="Quino_amine_DH_bsu"/>
</dbReference>
<dbReference type="Proteomes" id="UP000019028">
    <property type="component" value="Chromosome"/>
</dbReference>
<dbReference type="RefSeq" id="WP_025423916.1">
    <property type="nucleotide sequence ID" value="NZ_CP006569.1"/>
</dbReference>
<reference evidence="1 2" key="1">
    <citation type="journal article" date="2014" name="Genome Biol. Evol.">
        <title>Genome degeneration and adaptation in a nascent stage of symbiosis.</title>
        <authorList>
            <person name="Oakeson K.F."/>
            <person name="Gil R."/>
            <person name="Clayton A.L."/>
            <person name="Dunn D.M."/>
            <person name="von Niederhausern A.C."/>
            <person name="Hamil C."/>
            <person name="Aoyagi A."/>
            <person name="Duval B."/>
            <person name="Baca A."/>
            <person name="Silva F.J."/>
            <person name="Vallier A."/>
            <person name="Jackson D.G."/>
            <person name="Latorre A."/>
            <person name="Weiss R.B."/>
            <person name="Heddi A."/>
            <person name="Moya A."/>
            <person name="Dale C."/>
        </authorList>
    </citation>
    <scope>NUCLEOTIDE SEQUENCE [LARGE SCALE GENOMIC DNA]</scope>
    <source>
        <strain evidence="1 2">HS1</strain>
    </source>
</reference>
<name>W0I1X5_9GAMM</name>
<dbReference type="PANTHER" id="PTHR47197:SF3">
    <property type="entry name" value="DIHYDRO-HEME D1 DEHYDROGENASE"/>
    <property type="match status" value="1"/>
</dbReference>
<proteinExistence type="predicted"/>